<evidence type="ECO:0000256" key="9">
    <source>
        <dbReference type="PIRSR" id="PIRSR037242-4"/>
    </source>
</evidence>
<evidence type="ECO:0000256" key="1">
    <source>
        <dbReference type="ARBA" id="ARBA00006247"/>
    </source>
</evidence>
<keyword evidence="3 8" id="KW-0479">Metal-binding</keyword>
<feature type="binding site" description="in other chain" evidence="7">
    <location>
        <position position="424"/>
    </location>
    <ligand>
        <name>substrate</name>
        <note>ligand shared between homodimeric partners</note>
    </ligand>
</feature>
<sequence length="480" mass="53153">MPAQIPETLANIFAHIDSNQEKYVETLREAVAIKSVSAWPEARPEIKKMVDWTQKKLEALGATCELKDVGMQTLPNGSQIPLPPVLFGQLGTDPKKKTLCVYGHLDVQPALKEDGWDTEPFELIEKDGKLYGRGSTDDKGPVIGWVHAIEAFQKTGATLPINIKFVLEGMEESGSEGLEELLVAEKDKFLAGTDFVCISDNYWLGKKKPCLTYGLRGICYFFCEIECCSKDLHSGVFGGTVHEAMVDLMYMMSQLVDAKGKILIPGIMDQVAPVTPEEEGLYKDIDFDVEDYRNDIGAARLVDHKDKMKTLMARWRFPSLSIHGVEGAFSEPGAKTVIPRRVVGKFSIRIVPDQTPEHVTKCVVDYMEQLWAKRGSPNTMKVRENEGSAPAWVSDTRHPQFTAAAAATFTVYGQRPDMTREGGSIPITITLQEVTGKNVLLLPMGACDDGAHSQNEKINRTNYIEGTKLLAAYLHEVGQL</sequence>
<feature type="binding site" description="in other chain" evidence="7">
    <location>
        <position position="200"/>
    </location>
    <ligand>
        <name>substrate</name>
        <note>ligand shared between homodimeric partners</note>
    </ligand>
</feature>
<evidence type="ECO:0000256" key="8">
    <source>
        <dbReference type="PIRSR" id="PIRSR037242-3"/>
    </source>
</evidence>
<name>A0A8B7NRY4_HYAAZ</name>
<evidence type="ECO:0000256" key="7">
    <source>
        <dbReference type="PIRSR" id="PIRSR037242-2"/>
    </source>
</evidence>
<evidence type="ECO:0000256" key="2">
    <source>
        <dbReference type="ARBA" id="ARBA00022670"/>
    </source>
</evidence>
<dbReference type="Pfam" id="PF07687">
    <property type="entry name" value="M20_dimer"/>
    <property type="match status" value="1"/>
</dbReference>
<dbReference type="GeneID" id="108673169"/>
<dbReference type="InterPro" id="IPR002933">
    <property type="entry name" value="Peptidase_M20"/>
</dbReference>
<evidence type="ECO:0000259" key="10">
    <source>
        <dbReference type="Pfam" id="PF07687"/>
    </source>
</evidence>
<dbReference type="Gene3D" id="3.40.630.10">
    <property type="entry name" value="Zn peptidases"/>
    <property type="match status" value="1"/>
</dbReference>
<evidence type="ECO:0000256" key="3">
    <source>
        <dbReference type="ARBA" id="ARBA00022723"/>
    </source>
</evidence>
<feature type="binding site" evidence="8">
    <location>
        <position position="137"/>
    </location>
    <ligand>
        <name>Mn(2+)</name>
        <dbReference type="ChEBI" id="CHEBI:29035"/>
        <label>1</label>
    </ligand>
</feature>
<dbReference type="KEGG" id="hazt:108673169"/>
<feature type="binding site" description="in other chain" evidence="7">
    <location>
        <position position="349"/>
    </location>
    <ligand>
        <name>substrate</name>
        <note>ligand shared between homodimeric partners</note>
    </ligand>
</feature>
<dbReference type="RefSeq" id="XP_018016445.1">
    <property type="nucleotide sequence ID" value="XM_018160956.2"/>
</dbReference>
<protein>
    <submittedName>
        <fullName evidence="12">Cytosolic non-specific dipeptidase isoform X1</fullName>
    </submittedName>
</protein>
<proteinExistence type="inferred from homology"/>
<keyword evidence="8" id="KW-0464">Manganese</keyword>
<dbReference type="GO" id="GO:0046872">
    <property type="term" value="F:metal ion binding"/>
    <property type="evidence" value="ECO:0007669"/>
    <property type="project" value="UniProtKB-KW"/>
</dbReference>
<dbReference type="PANTHER" id="PTHR43270:SF4">
    <property type="entry name" value="CARNOSINE DIPEPTIDASE 2, ISOFORM A"/>
    <property type="match status" value="1"/>
</dbReference>
<dbReference type="CDD" id="cd05676">
    <property type="entry name" value="M20_dipept_like_CNDP"/>
    <property type="match status" value="1"/>
</dbReference>
<dbReference type="PANTHER" id="PTHR43270">
    <property type="entry name" value="BETA-ALA-HIS DIPEPTIDASE"/>
    <property type="match status" value="1"/>
</dbReference>
<dbReference type="OrthoDB" id="7832001at2759"/>
<evidence type="ECO:0000256" key="5">
    <source>
        <dbReference type="ARBA" id="ARBA00023049"/>
    </source>
</evidence>
<keyword evidence="2" id="KW-0645">Protease</keyword>
<feature type="binding site" evidence="7">
    <location>
        <position position="233"/>
    </location>
    <ligand>
        <name>substrate</name>
        <note>ligand shared between homodimeric partners</note>
    </ligand>
</feature>
<evidence type="ECO:0000313" key="11">
    <source>
        <dbReference type="Proteomes" id="UP000694843"/>
    </source>
</evidence>
<organism evidence="11 12">
    <name type="scientific">Hyalella azteca</name>
    <name type="common">Amphipod</name>
    <dbReference type="NCBI Taxonomy" id="294128"/>
    <lineage>
        <taxon>Eukaryota</taxon>
        <taxon>Metazoa</taxon>
        <taxon>Ecdysozoa</taxon>
        <taxon>Arthropoda</taxon>
        <taxon>Crustacea</taxon>
        <taxon>Multicrustacea</taxon>
        <taxon>Malacostraca</taxon>
        <taxon>Eumalacostraca</taxon>
        <taxon>Peracarida</taxon>
        <taxon>Amphipoda</taxon>
        <taxon>Senticaudata</taxon>
        <taxon>Talitrida</taxon>
        <taxon>Talitroidea</taxon>
        <taxon>Hyalellidae</taxon>
        <taxon>Hyalella</taxon>
    </lineage>
</organism>
<keyword evidence="11" id="KW-1185">Reference proteome</keyword>
<feature type="active site" evidence="6">
    <location>
        <position position="106"/>
    </location>
</feature>
<feature type="binding site" evidence="8">
    <location>
        <position position="200"/>
    </location>
    <ligand>
        <name>Mn(2+)</name>
        <dbReference type="ChEBI" id="CHEBI:29035"/>
        <label>2</label>
    </ligand>
</feature>
<keyword evidence="5" id="KW-0482">Metalloprotease</keyword>
<dbReference type="PIRSF" id="PIRSF037242">
    <property type="entry name" value="CNDP_dipeptidase"/>
    <property type="match status" value="1"/>
</dbReference>
<dbReference type="InterPro" id="IPR011650">
    <property type="entry name" value="Peptidase_M20_dimer"/>
</dbReference>
<accession>A0A8B7NRY4</accession>
<dbReference type="PROSITE" id="PS00759">
    <property type="entry name" value="ARGE_DAPE_CPG2_2"/>
    <property type="match status" value="1"/>
</dbReference>
<feature type="binding site" evidence="8">
    <location>
        <position position="137"/>
    </location>
    <ligand>
        <name>Mn(2+)</name>
        <dbReference type="ChEBI" id="CHEBI:29035"/>
        <label>2</label>
    </ligand>
</feature>
<comment type="similarity">
    <text evidence="1">Belongs to the peptidase M20A family.</text>
</comment>
<keyword evidence="4" id="KW-0378">Hydrolase</keyword>
<dbReference type="OMA" id="CNVKFMI"/>
<dbReference type="GO" id="GO:0006508">
    <property type="term" value="P:proteolysis"/>
    <property type="evidence" value="ECO:0007669"/>
    <property type="project" value="UniProtKB-KW"/>
</dbReference>
<feature type="binding site" description="in other chain" evidence="7">
    <location>
        <position position="452"/>
    </location>
    <ligand>
        <name>substrate</name>
        <note>ligand shared between homodimeric partners</note>
    </ligand>
</feature>
<dbReference type="InterPro" id="IPR001261">
    <property type="entry name" value="ArgE/DapE_CS"/>
</dbReference>
<dbReference type="InterPro" id="IPR051458">
    <property type="entry name" value="Cyt/Met_Dipeptidase"/>
</dbReference>
<dbReference type="Gene3D" id="3.30.70.360">
    <property type="match status" value="1"/>
</dbReference>
<feature type="binding site" evidence="7">
    <location>
        <position position="336"/>
    </location>
    <ligand>
        <name>substrate</name>
        <note>ligand shared between homodimeric partners</note>
    </ligand>
</feature>
<dbReference type="Pfam" id="PF01546">
    <property type="entry name" value="Peptidase_M20"/>
    <property type="match status" value="1"/>
</dbReference>
<evidence type="ECO:0000313" key="12">
    <source>
        <dbReference type="RefSeq" id="XP_018016445.1"/>
    </source>
</evidence>
<dbReference type="AlphaFoldDB" id="A0A8B7NRY4"/>
<feature type="domain" description="Peptidase M20 dimerisation" evidence="10">
    <location>
        <begin position="214"/>
        <end position="370"/>
    </location>
</feature>
<dbReference type="GO" id="GO:0070573">
    <property type="term" value="F:metallodipeptidase activity"/>
    <property type="evidence" value="ECO:0007669"/>
    <property type="project" value="InterPro"/>
</dbReference>
<gene>
    <name evidence="12" type="primary">LOC108673169</name>
</gene>
<feature type="binding site" evidence="8">
    <location>
        <position position="452"/>
    </location>
    <ligand>
        <name>Mn(2+)</name>
        <dbReference type="ChEBI" id="CHEBI:29035"/>
        <label>1</label>
    </ligand>
</feature>
<comment type="cofactor">
    <cofactor evidence="8">
        <name>Mn(2+)</name>
        <dbReference type="ChEBI" id="CHEBI:29035"/>
    </cofactor>
    <text evidence="8">Binds 2 manganese ions per subunit.</text>
</comment>
<evidence type="ECO:0000256" key="6">
    <source>
        <dbReference type="PIRSR" id="PIRSR037242-1"/>
    </source>
</evidence>
<dbReference type="InterPro" id="IPR017153">
    <property type="entry name" value="CNDP/DUG1"/>
</dbReference>
<dbReference type="CTD" id="55748"/>
<feature type="binding site" evidence="8">
    <location>
        <position position="104"/>
    </location>
    <ligand>
        <name>Mn(2+)</name>
        <dbReference type="ChEBI" id="CHEBI:29035"/>
        <label>2</label>
    </ligand>
</feature>
<feature type="active site" description="Proton acceptor" evidence="6">
    <location>
        <position position="171"/>
    </location>
</feature>
<evidence type="ECO:0000256" key="4">
    <source>
        <dbReference type="ARBA" id="ARBA00022801"/>
    </source>
</evidence>
<dbReference type="Proteomes" id="UP000694843">
    <property type="component" value="Unplaced"/>
</dbReference>
<feature type="site" description="Important for catalytic activity" evidence="9">
    <location>
        <position position="233"/>
    </location>
</feature>
<dbReference type="SUPFAM" id="SSF53187">
    <property type="entry name" value="Zn-dependent exopeptidases"/>
    <property type="match status" value="1"/>
</dbReference>
<reference evidence="12" key="1">
    <citation type="submission" date="2025-08" db="UniProtKB">
        <authorList>
            <consortium name="RefSeq"/>
        </authorList>
    </citation>
    <scope>IDENTIFICATION</scope>
    <source>
        <tissue evidence="12">Whole organism</tissue>
    </source>
</reference>
<feature type="binding site" evidence="8">
    <location>
        <position position="172"/>
    </location>
    <ligand>
        <name>Mn(2+)</name>
        <dbReference type="ChEBI" id="CHEBI:29035"/>
        <label>1</label>
    </ligand>
</feature>